<keyword evidence="1" id="KW-0812">Transmembrane</keyword>
<evidence type="ECO:0000313" key="3">
    <source>
        <dbReference type="Proteomes" id="UP001519296"/>
    </source>
</evidence>
<sequence>MKKILIAIISFIVLAGIVIIGGSMYMSHQRKEQLYKHGFQLLEEQIATYIKENYSGVSKIEFSPIFVGGDNKYTIATADVVAAIYDNHGNKAKLGGQIGNTMYASYGFGGDIDLHLGSYGEEIIDLQVGETKEIDVSKYQHLPEKAKLPYSFKIDENIEALVADGQLKDVKKDEAGSSKAKVVYNTEIKEGDYTNWQP</sequence>
<dbReference type="RefSeq" id="WP_209626567.1">
    <property type="nucleotide sequence ID" value="NZ_PRDG01000001.1"/>
</dbReference>
<dbReference type="EMBL" id="PRDG01000001">
    <property type="protein sequence ID" value="MBP2622568.1"/>
    <property type="molecule type" value="Genomic_DNA"/>
</dbReference>
<feature type="transmembrane region" description="Helical" evidence="1">
    <location>
        <begin position="6"/>
        <end position="26"/>
    </location>
</feature>
<proteinExistence type="predicted"/>
<evidence type="ECO:0000313" key="2">
    <source>
        <dbReference type="EMBL" id="MBP2622568.1"/>
    </source>
</evidence>
<name>A0ABS5B166_9STRE</name>
<evidence type="ECO:0000256" key="1">
    <source>
        <dbReference type="SAM" id="Phobius"/>
    </source>
</evidence>
<comment type="caution">
    <text evidence="2">The sequence shown here is derived from an EMBL/GenBank/DDBJ whole genome shotgun (WGS) entry which is preliminary data.</text>
</comment>
<organism evidence="2 3">
    <name type="scientific">Streptococcus oricebi</name>
    <dbReference type="NCBI Taxonomy" id="1547447"/>
    <lineage>
        <taxon>Bacteria</taxon>
        <taxon>Bacillati</taxon>
        <taxon>Bacillota</taxon>
        <taxon>Bacilli</taxon>
        <taxon>Lactobacillales</taxon>
        <taxon>Streptococcaceae</taxon>
        <taxon>Streptococcus</taxon>
    </lineage>
</organism>
<reference evidence="2 3" key="1">
    <citation type="submission" date="2018-02" db="EMBL/GenBank/DDBJ databases">
        <title>Draft genome sequence of Streptococcus oricebi CCUG 70868T type strain.</title>
        <authorList>
            <person name="Mendez V."/>
            <person name="Salva-Serra F."/>
            <person name="Jaen-Luchoro D."/>
            <person name="Gonzales-Siles L."/>
            <person name="Karlsson R."/>
            <person name="Engstrom-Jakobsson H."/>
            <person name="Busquets A."/>
            <person name="Gomila M."/>
            <person name="Pineiro-Iglesias B."/>
            <person name="Bennasar-Figueras A."/>
            <person name="Seeger M."/>
            <person name="Moore E."/>
        </authorList>
    </citation>
    <scope>NUCLEOTIDE SEQUENCE [LARGE SCALE GENOMIC DNA]</scope>
    <source>
        <strain evidence="2 3">CCUG 70868</strain>
    </source>
</reference>
<keyword evidence="1" id="KW-0472">Membrane</keyword>
<gene>
    <name evidence="2" type="ORF">C4K46_01290</name>
</gene>
<accession>A0ABS5B166</accession>
<keyword evidence="1" id="KW-1133">Transmembrane helix</keyword>
<keyword evidence="3" id="KW-1185">Reference proteome</keyword>
<dbReference type="Proteomes" id="UP001519296">
    <property type="component" value="Unassembled WGS sequence"/>
</dbReference>
<evidence type="ECO:0008006" key="4">
    <source>
        <dbReference type="Google" id="ProtNLM"/>
    </source>
</evidence>
<protein>
    <recommendedName>
        <fullName evidence="4">Lipoprotein</fullName>
    </recommendedName>
</protein>